<keyword evidence="5 12" id="KW-0722">Serine protease inhibitor</keyword>
<dbReference type="PROSITE" id="PS50279">
    <property type="entry name" value="BPTI_KUNITZ_2"/>
    <property type="match status" value="1"/>
</dbReference>
<proteinExistence type="predicted"/>
<comment type="subcellular location">
    <subcellularLocation>
        <location evidence="1">Secreted</location>
    </subcellularLocation>
</comment>
<feature type="chain" id="PRO_5028297159" evidence="9">
    <location>
        <begin position="20"/>
        <end position="82"/>
    </location>
</feature>
<dbReference type="CDD" id="cd22634">
    <property type="entry name" value="Kunitz_SCI-I-like"/>
    <property type="match status" value="1"/>
</dbReference>
<dbReference type="GO" id="GO:0004867">
    <property type="term" value="F:serine-type endopeptidase inhibitor activity"/>
    <property type="evidence" value="ECO:0007669"/>
    <property type="project" value="UniProtKB-KW"/>
</dbReference>
<evidence type="ECO:0000256" key="9">
    <source>
        <dbReference type="SAM" id="SignalP"/>
    </source>
</evidence>
<reference evidence="11" key="1">
    <citation type="submission" date="2025-05" db="UniProtKB">
        <authorList>
            <consortium name="RefSeq"/>
        </authorList>
    </citation>
    <scope>NUCLEOTIDE SEQUENCE [LARGE SCALE GENOMIC DNA]</scope>
    <source>
        <strain evidence="11">14028-0561.14</strain>
    </source>
</reference>
<keyword evidence="3" id="KW-0800">Toxin</keyword>
<dbReference type="GeneID" id="108086156"/>
<evidence type="ECO:0000313" key="12">
    <source>
        <dbReference type="RefSeq" id="XP_017038507.1"/>
    </source>
</evidence>
<evidence type="ECO:0000256" key="8">
    <source>
        <dbReference type="ARBA" id="ARBA00034146"/>
    </source>
</evidence>
<gene>
    <name evidence="12" type="primary">LOC108086156</name>
</gene>
<evidence type="ECO:0000256" key="7">
    <source>
        <dbReference type="ARBA" id="ARBA00023240"/>
    </source>
</evidence>
<name>A0A6P4JAH1_DROKI</name>
<dbReference type="AlphaFoldDB" id="A0A6P4JAH1"/>
<dbReference type="GO" id="GO:0090729">
    <property type="term" value="F:toxin activity"/>
    <property type="evidence" value="ECO:0007669"/>
    <property type="project" value="UniProtKB-KW"/>
</dbReference>
<keyword evidence="7" id="KW-1199">Hemostasis impairing toxin</keyword>
<dbReference type="OrthoDB" id="4473401at2759"/>
<keyword evidence="11" id="KW-1185">Reference proteome</keyword>
<organism evidence="11 12">
    <name type="scientific">Drosophila kikkawai</name>
    <name type="common">Fruit fly</name>
    <dbReference type="NCBI Taxonomy" id="30033"/>
    <lineage>
        <taxon>Eukaryota</taxon>
        <taxon>Metazoa</taxon>
        <taxon>Ecdysozoa</taxon>
        <taxon>Arthropoda</taxon>
        <taxon>Hexapoda</taxon>
        <taxon>Insecta</taxon>
        <taxon>Pterygota</taxon>
        <taxon>Neoptera</taxon>
        <taxon>Endopterygota</taxon>
        <taxon>Diptera</taxon>
        <taxon>Brachycera</taxon>
        <taxon>Muscomorpha</taxon>
        <taxon>Ephydroidea</taxon>
        <taxon>Drosophilidae</taxon>
        <taxon>Drosophila</taxon>
        <taxon>Sophophora</taxon>
    </lineage>
</organism>
<feature type="signal peptide" evidence="9">
    <location>
        <begin position="1"/>
        <end position="19"/>
    </location>
</feature>
<dbReference type="InterPro" id="IPR050098">
    <property type="entry name" value="TFPI/VKTCI-like"/>
</dbReference>
<dbReference type="RefSeq" id="XP_017038507.1">
    <property type="nucleotide sequence ID" value="XM_017183018.3"/>
</dbReference>
<dbReference type="PROSITE" id="PS00280">
    <property type="entry name" value="BPTI_KUNITZ_1"/>
    <property type="match status" value="1"/>
</dbReference>
<keyword evidence="2" id="KW-0964">Secreted</keyword>
<dbReference type="PANTHER" id="PTHR10083">
    <property type="entry name" value="KUNITZ-TYPE PROTEASE INHIBITOR-RELATED"/>
    <property type="match status" value="1"/>
</dbReference>
<dbReference type="Pfam" id="PF00014">
    <property type="entry name" value="Kunitz_BPTI"/>
    <property type="match status" value="1"/>
</dbReference>
<keyword evidence="6" id="KW-1015">Disulfide bond</keyword>
<reference evidence="12" key="2">
    <citation type="submission" date="2025-08" db="UniProtKB">
        <authorList>
            <consortium name="RefSeq"/>
        </authorList>
    </citation>
    <scope>IDENTIFICATION</scope>
    <source>
        <strain evidence="12">14028-0561.14</strain>
        <tissue evidence="12">Whole fly</tissue>
    </source>
</reference>
<evidence type="ECO:0000256" key="6">
    <source>
        <dbReference type="ARBA" id="ARBA00023157"/>
    </source>
</evidence>
<accession>A0A6P4JAH1</accession>
<evidence type="ECO:0000256" key="4">
    <source>
        <dbReference type="ARBA" id="ARBA00022690"/>
    </source>
</evidence>
<dbReference type="PRINTS" id="PR00759">
    <property type="entry name" value="BASICPTASE"/>
</dbReference>
<sequence>MKFLIFLAVFIAFVASSWALKNEICGQTHSLNGNGIIACEALFPSWTYNSENKECLKFIYGGCGGNDNRFGSKEDCEEKCLE</sequence>
<dbReference type="FunFam" id="4.10.410.10:FF:000020">
    <property type="entry name" value="Collagen, type VI, alpha 3"/>
    <property type="match status" value="1"/>
</dbReference>
<evidence type="ECO:0000256" key="5">
    <source>
        <dbReference type="ARBA" id="ARBA00022900"/>
    </source>
</evidence>
<dbReference type="SUPFAM" id="SSF57362">
    <property type="entry name" value="BPTI-like"/>
    <property type="match status" value="1"/>
</dbReference>
<feature type="domain" description="BPTI/Kunitz inhibitor" evidence="10">
    <location>
        <begin position="25"/>
        <end position="80"/>
    </location>
</feature>
<dbReference type="InterPro" id="IPR002223">
    <property type="entry name" value="Kunitz_BPTI"/>
</dbReference>
<protein>
    <submittedName>
        <fullName evidence="12">Male accessory gland serine protease inhibitor-like</fullName>
    </submittedName>
</protein>
<keyword evidence="4 12" id="KW-0646">Protease inhibitor</keyword>
<dbReference type="InterPro" id="IPR036880">
    <property type="entry name" value="Kunitz_BPTI_sf"/>
</dbReference>
<evidence type="ECO:0000256" key="2">
    <source>
        <dbReference type="ARBA" id="ARBA00022525"/>
    </source>
</evidence>
<dbReference type="PANTHER" id="PTHR10083:SF376">
    <property type="entry name" value="SERINE PEPTIDASE INHIBITOR, KUNITZ TYPE, 3"/>
    <property type="match status" value="1"/>
</dbReference>
<evidence type="ECO:0000256" key="3">
    <source>
        <dbReference type="ARBA" id="ARBA00022656"/>
    </source>
</evidence>
<dbReference type="Gene3D" id="4.10.410.10">
    <property type="entry name" value="Pancreatic trypsin inhibitor Kunitz domain"/>
    <property type="match status" value="1"/>
</dbReference>
<dbReference type="GO" id="GO:0005615">
    <property type="term" value="C:extracellular space"/>
    <property type="evidence" value="ECO:0007669"/>
    <property type="project" value="TreeGrafter"/>
</dbReference>
<evidence type="ECO:0000313" key="11">
    <source>
        <dbReference type="Proteomes" id="UP001652661"/>
    </source>
</evidence>
<keyword evidence="8" id="KW-1203">Blood coagulation cascade inhibiting toxin</keyword>
<keyword evidence="9" id="KW-0732">Signal</keyword>
<dbReference type="InterPro" id="IPR020901">
    <property type="entry name" value="Prtase_inh_Kunz-CS"/>
</dbReference>
<evidence type="ECO:0000256" key="1">
    <source>
        <dbReference type="ARBA" id="ARBA00004613"/>
    </source>
</evidence>
<evidence type="ECO:0000259" key="10">
    <source>
        <dbReference type="PROSITE" id="PS50279"/>
    </source>
</evidence>
<dbReference type="SMART" id="SM00131">
    <property type="entry name" value="KU"/>
    <property type="match status" value="1"/>
</dbReference>
<dbReference type="Proteomes" id="UP001652661">
    <property type="component" value="Chromosome 2L"/>
</dbReference>